<evidence type="ECO:0000256" key="2">
    <source>
        <dbReference type="ARBA" id="ARBA00023277"/>
    </source>
</evidence>
<keyword evidence="5" id="KW-1185">Reference proteome</keyword>
<keyword evidence="2" id="KW-0119">Carbohydrate metabolism</keyword>
<dbReference type="PANTHER" id="PTHR43103:SF3">
    <property type="entry name" value="ADP-L-GLYCERO-D-MANNO-HEPTOSE-6-EPIMERASE"/>
    <property type="match status" value="1"/>
</dbReference>
<dbReference type="EMBL" id="BFAG01000020">
    <property type="protein sequence ID" value="GBF07986.1"/>
    <property type="molecule type" value="Genomic_DNA"/>
</dbReference>
<proteinExistence type="predicted"/>
<sequence length="305" mass="31965">MTRYLVTGAAGFVGRNLVDALLERLTPGDELTLLDREVGARHPRVRAVEGDLSEEAVLEAVLAERPGVVFHLASVPGALAEREYALGRRVNVDATLDLFGGLADRTRPPTVVYASSVAVYGTLGAAPVDARTPLQPQLSYGTHKRMMELALEDFSRRGELRGVALRLPGIVARPGLASGFGSAFMSDVIRSLAAGEPYICPVSPGATAWWMSASRAAGNLLHAASLATPGTLTLPALHLSVGQVVAALGGLFGADRPALVTYRPDEGTEAVFGRSPPLHTPEAEALGFRHDGTAAGLVQAALRAH</sequence>
<reference evidence="5" key="1">
    <citation type="submission" date="2018-01" db="EMBL/GenBank/DDBJ databases">
        <title>Draft Genome Sequence of the Radioresistant Bacterium Deinococcus aerius TR0125, Isolated from the Higher Atmosphere above Japan.</title>
        <authorList>
            <person name="Satoh K."/>
            <person name="Arai H."/>
            <person name="Sanzen T."/>
            <person name="Kawaguchi Y."/>
            <person name="Hayashi H."/>
            <person name="Yokobori S."/>
            <person name="Yamagishi A."/>
            <person name="Oono Y."/>
            <person name="Narumi I."/>
        </authorList>
    </citation>
    <scope>NUCLEOTIDE SEQUENCE [LARGE SCALE GENOMIC DNA]</scope>
    <source>
        <strain evidence="5">TR0125</strain>
    </source>
</reference>
<dbReference type="Gene3D" id="3.40.50.720">
    <property type="entry name" value="NAD(P)-binding Rossmann-like Domain"/>
    <property type="match status" value="1"/>
</dbReference>
<dbReference type="SUPFAM" id="SSF51735">
    <property type="entry name" value="NAD(P)-binding Rossmann-fold domains"/>
    <property type="match status" value="1"/>
</dbReference>
<dbReference type="Proteomes" id="UP000236569">
    <property type="component" value="Unassembled WGS sequence"/>
</dbReference>
<keyword evidence="1" id="KW-0521">NADP</keyword>
<gene>
    <name evidence="4" type="ORF">DAERI_200043</name>
</gene>
<protein>
    <recommendedName>
        <fullName evidence="3">NAD-dependent epimerase/dehydratase domain-containing protein</fullName>
    </recommendedName>
</protein>
<feature type="domain" description="NAD-dependent epimerase/dehydratase" evidence="3">
    <location>
        <begin position="5"/>
        <end position="197"/>
    </location>
</feature>
<dbReference type="AlphaFoldDB" id="A0A2I9DAM2"/>
<dbReference type="PANTHER" id="PTHR43103">
    <property type="entry name" value="NUCLEOSIDE-DIPHOSPHATE-SUGAR EPIMERASE"/>
    <property type="match status" value="1"/>
</dbReference>
<evidence type="ECO:0000313" key="4">
    <source>
        <dbReference type="EMBL" id="GBF07986.1"/>
    </source>
</evidence>
<evidence type="ECO:0000313" key="5">
    <source>
        <dbReference type="Proteomes" id="UP000236569"/>
    </source>
</evidence>
<dbReference type="Gene3D" id="3.90.25.10">
    <property type="entry name" value="UDP-galactose 4-epimerase, domain 1"/>
    <property type="match status" value="1"/>
</dbReference>
<dbReference type="InterPro" id="IPR036291">
    <property type="entry name" value="NAD(P)-bd_dom_sf"/>
</dbReference>
<evidence type="ECO:0000259" key="3">
    <source>
        <dbReference type="Pfam" id="PF01370"/>
    </source>
</evidence>
<name>A0A2I9DAM2_9DEIO</name>
<dbReference type="InterPro" id="IPR001509">
    <property type="entry name" value="Epimerase_deHydtase"/>
</dbReference>
<accession>A0A2I9DAM2</accession>
<evidence type="ECO:0000256" key="1">
    <source>
        <dbReference type="ARBA" id="ARBA00022857"/>
    </source>
</evidence>
<comment type="caution">
    <text evidence="4">The sequence shown here is derived from an EMBL/GenBank/DDBJ whole genome shotgun (WGS) entry which is preliminary data.</text>
</comment>
<organism evidence="4 5">
    <name type="scientific">Deinococcus aerius</name>
    <dbReference type="NCBI Taxonomy" id="200253"/>
    <lineage>
        <taxon>Bacteria</taxon>
        <taxon>Thermotogati</taxon>
        <taxon>Deinococcota</taxon>
        <taxon>Deinococci</taxon>
        <taxon>Deinococcales</taxon>
        <taxon>Deinococcaceae</taxon>
        <taxon>Deinococcus</taxon>
    </lineage>
</organism>
<dbReference type="RefSeq" id="WP_103131267.1">
    <property type="nucleotide sequence ID" value="NZ_BFAG01000020.1"/>
</dbReference>
<dbReference type="OrthoDB" id="9789543at2"/>
<dbReference type="Pfam" id="PF01370">
    <property type="entry name" value="Epimerase"/>
    <property type="match status" value="1"/>
</dbReference>